<dbReference type="InterPro" id="IPR010979">
    <property type="entry name" value="Ribosomal_uS13-like_H2TH"/>
</dbReference>
<comment type="catalytic activity">
    <reaction evidence="14 15">
        <text>2'-deoxyribonucleotide-(2'-deoxyribose 5'-phosphate)-2'-deoxyribonucleotide-DNA = a 3'-end 2'-deoxyribonucleotide-(2,3-dehydro-2,3-deoxyribose 5'-phosphate)-DNA + a 5'-end 5'-phospho-2'-deoxyribonucleoside-DNA + H(+)</text>
        <dbReference type="Rhea" id="RHEA:66592"/>
        <dbReference type="Rhea" id="RHEA-COMP:13180"/>
        <dbReference type="Rhea" id="RHEA-COMP:16897"/>
        <dbReference type="Rhea" id="RHEA-COMP:17067"/>
        <dbReference type="ChEBI" id="CHEBI:15378"/>
        <dbReference type="ChEBI" id="CHEBI:136412"/>
        <dbReference type="ChEBI" id="CHEBI:157695"/>
        <dbReference type="ChEBI" id="CHEBI:167181"/>
        <dbReference type="EC" id="4.2.99.18"/>
    </reaction>
</comment>
<dbReference type="NCBIfam" id="NF002211">
    <property type="entry name" value="PRK01103.1"/>
    <property type="match status" value="1"/>
</dbReference>
<comment type="similarity">
    <text evidence="2 15">Belongs to the FPG family.</text>
</comment>
<dbReference type="GeneID" id="92930505"/>
<keyword evidence="11 15" id="KW-0456">Lyase</keyword>
<evidence type="ECO:0000313" key="18">
    <source>
        <dbReference type="EMBL" id="AIA54381.1"/>
    </source>
</evidence>
<dbReference type="GO" id="GO:0140078">
    <property type="term" value="F:class I DNA-(apurinic or apyrimidinic site) endonuclease activity"/>
    <property type="evidence" value="ECO:0007669"/>
    <property type="project" value="UniProtKB-EC"/>
</dbReference>
<dbReference type="Proteomes" id="UP000005522">
    <property type="component" value="Chromosome"/>
</dbReference>
<dbReference type="CDD" id="cd08966">
    <property type="entry name" value="EcFpg-like_N"/>
    <property type="match status" value="1"/>
</dbReference>
<dbReference type="InterPro" id="IPR020629">
    <property type="entry name" value="FPG_Glyclase"/>
</dbReference>
<evidence type="ECO:0000256" key="1">
    <source>
        <dbReference type="ARBA" id="ARBA00001668"/>
    </source>
</evidence>
<keyword evidence="9 15" id="KW-0238">DNA-binding</keyword>
<dbReference type="Pfam" id="PF01149">
    <property type="entry name" value="Fapy_DNA_glyco"/>
    <property type="match status" value="1"/>
</dbReference>
<dbReference type="Pfam" id="PF06827">
    <property type="entry name" value="zf-FPG_IleRS"/>
    <property type="match status" value="1"/>
</dbReference>
<dbReference type="eggNOG" id="COG0266">
    <property type="taxonomic scope" value="Bacteria"/>
</dbReference>
<evidence type="ECO:0000259" key="17">
    <source>
        <dbReference type="PROSITE" id="PS51068"/>
    </source>
</evidence>
<dbReference type="PROSITE" id="PS01242">
    <property type="entry name" value="ZF_FPG_1"/>
    <property type="match status" value="1"/>
</dbReference>
<evidence type="ECO:0000313" key="19">
    <source>
        <dbReference type="Proteomes" id="UP000005522"/>
    </source>
</evidence>
<feature type="active site" description="Proton donor; for delta-elimination activity" evidence="15">
    <location>
        <position position="260"/>
    </location>
</feature>
<dbReference type="KEGG" id="acz:Acaty_c0494"/>
<feature type="active site" description="Proton donor; for beta-elimination activity" evidence="15">
    <location>
        <position position="58"/>
    </location>
</feature>
<comment type="subunit">
    <text evidence="3 15">Monomer.</text>
</comment>
<dbReference type="HOGENOM" id="CLU_038423_1_1_6"/>
<organism evidence="18 19">
    <name type="scientific">Acidithiobacillus caldus (strain ATCC 51756 / DSM 8584 / KU)</name>
    <dbReference type="NCBI Taxonomy" id="637389"/>
    <lineage>
        <taxon>Bacteria</taxon>
        <taxon>Pseudomonadati</taxon>
        <taxon>Pseudomonadota</taxon>
        <taxon>Acidithiobacillia</taxon>
        <taxon>Acidithiobacillales</taxon>
        <taxon>Acidithiobacillaceae</taxon>
        <taxon>Acidithiobacillus</taxon>
    </lineage>
</organism>
<dbReference type="Gene3D" id="3.20.190.10">
    <property type="entry name" value="MutM-like, N-terminal"/>
    <property type="match status" value="1"/>
</dbReference>
<dbReference type="AlphaFoldDB" id="A0A059ZWM6"/>
<dbReference type="SUPFAM" id="SSF57716">
    <property type="entry name" value="Glucocorticoid receptor-like (DNA-binding domain)"/>
    <property type="match status" value="1"/>
</dbReference>
<feature type="domain" description="Formamidopyrimidine-DNA glycosylase catalytic" evidence="17">
    <location>
        <begin position="2"/>
        <end position="113"/>
    </location>
</feature>
<dbReference type="PANTHER" id="PTHR22993:SF9">
    <property type="entry name" value="FORMAMIDOPYRIMIDINE-DNA GLYCOSYLASE"/>
    <property type="match status" value="1"/>
</dbReference>
<keyword evidence="6 15" id="KW-0863">Zinc-finger</keyword>
<evidence type="ECO:0000259" key="16">
    <source>
        <dbReference type="PROSITE" id="PS51066"/>
    </source>
</evidence>
<dbReference type="InterPro" id="IPR012319">
    <property type="entry name" value="FPG_cat"/>
</dbReference>
<keyword evidence="12 15" id="KW-0511">Multifunctional enzyme</keyword>
<dbReference type="Gene3D" id="1.10.8.50">
    <property type="match status" value="1"/>
</dbReference>
<keyword evidence="5 15" id="KW-0227">DNA damage</keyword>
<evidence type="ECO:0000256" key="8">
    <source>
        <dbReference type="ARBA" id="ARBA00022833"/>
    </source>
</evidence>
<evidence type="ECO:0000256" key="6">
    <source>
        <dbReference type="ARBA" id="ARBA00022771"/>
    </source>
</evidence>
<proteinExistence type="inferred from homology"/>
<dbReference type="EMBL" id="CP005986">
    <property type="protein sequence ID" value="AIA54381.1"/>
    <property type="molecule type" value="Genomic_DNA"/>
</dbReference>
<dbReference type="SMART" id="SM00898">
    <property type="entry name" value="Fapy_DNA_glyco"/>
    <property type="match status" value="1"/>
</dbReference>
<evidence type="ECO:0000256" key="3">
    <source>
        <dbReference type="ARBA" id="ARBA00011245"/>
    </source>
</evidence>
<dbReference type="SUPFAM" id="SSF46946">
    <property type="entry name" value="S13-like H2TH domain"/>
    <property type="match status" value="1"/>
</dbReference>
<dbReference type="InterPro" id="IPR000214">
    <property type="entry name" value="Znf_DNA_glyclase/AP_lyase"/>
</dbReference>
<dbReference type="SMART" id="SM01232">
    <property type="entry name" value="H2TH"/>
    <property type="match status" value="1"/>
</dbReference>
<dbReference type="SUPFAM" id="SSF81624">
    <property type="entry name" value="N-terminal domain of MutM-like DNA repair proteins"/>
    <property type="match status" value="1"/>
</dbReference>
<feature type="domain" description="FPG-type" evidence="16">
    <location>
        <begin position="236"/>
        <end position="270"/>
    </location>
</feature>
<feature type="binding site" evidence="15">
    <location>
        <position position="110"/>
    </location>
    <ligand>
        <name>DNA</name>
        <dbReference type="ChEBI" id="CHEBI:16991"/>
    </ligand>
</feature>
<dbReference type="InterPro" id="IPR015887">
    <property type="entry name" value="DNA_glyclase_Znf_dom_DNA_BS"/>
</dbReference>
<evidence type="ECO:0000256" key="15">
    <source>
        <dbReference type="HAMAP-Rule" id="MF_00103"/>
    </source>
</evidence>
<keyword evidence="8 15" id="KW-0862">Zinc</keyword>
<feature type="active site" description="Schiff-base intermediate with DNA" evidence="15">
    <location>
        <position position="2"/>
    </location>
</feature>
<dbReference type="PROSITE" id="PS51066">
    <property type="entry name" value="ZF_FPG_2"/>
    <property type="match status" value="1"/>
</dbReference>
<accession>A0A059ZWM6</accession>
<dbReference type="GO" id="GO:0034039">
    <property type="term" value="F:8-oxo-7,8-dihydroguanine DNA N-glycosylase activity"/>
    <property type="evidence" value="ECO:0007669"/>
    <property type="project" value="TreeGrafter"/>
</dbReference>
<evidence type="ECO:0000256" key="10">
    <source>
        <dbReference type="ARBA" id="ARBA00023204"/>
    </source>
</evidence>
<dbReference type="NCBIfam" id="TIGR00577">
    <property type="entry name" value="fpg"/>
    <property type="match status" value="1"/>
</dbReference>
<dbReference type="EC" id="3.2.2.23" evidence="15"/>
<protein>
    <recommendedName>
        <fullName evidence="15">Formamidopyrimidine-DNA glycosylase</fullName>
        <shortName evidence="15">Fapy-DNA glycosylase</shortName>
        <ecNumber evidence="15">3.2.2.23</ecNumber>
    </recommendedName>
    <alternativeName>
        <fullName evidence="15">DNA-(apurinic or apyrimidinic site) lyase MutM</fullName>
        <shortName evidence="15">AP lyase MutM</shortName>
        <ecNumber evidence="15">4.2.99.18</ecNumber>
    </alternativeName>
</protein>
<comment type="catalytic activity">
    <reaction evidence="1 15">
        <text>Hydrolysis of DNA containing ring-opened 7-methylguanine residues, releasing 2,6-diamino-4-hydroxy-5-(N-methyl)formamidopyrimidine.</text>
        <dbReference type="EC" id="3.2.2.23"/>
    </reaction>
</comment>
<dbReference type="InterPro" id="IPR010663">
    <property type="entry name" value="Znf_FPG/IleRS"/>
</dbReference>
<evidence type="ECO:0000256" key="2">
    <source>
        <dbReference type="ARBA" id="ARBA00009409"/>
    </source>
</evidence>
<dbReference type="InterPro" id="IPR035937">
    <property type="entry name" value="FPG_N"/>
</dbReference>
<feature type="active site" description="Proton donor" evidence="15">
    <location>
        <position position="3"/>
    </location>
</feature>
<evidence type="ECO:0000256" key="12">
    <source>
        <dbReference type="ARBA" id="ARBA00023268"/>
    </source>
</evidence>
<name>A0A059ZWM6_ACICK</name>
<comment type="function">
    <text evidence="15">Involved in base excision repair of DNA damaged by oxidation or by mutagenic agents. Acts as DNA glycosylase that recognizes and removes damaged bases. Has a preference for oxidized purines, such as 7,8-dihydro-8-oxoguanine (8-oxoG). Has AP (apurinic/apyrimidinic) lyase activity and introduces nicks in the DNA strand. Cleaves the DNA backbone by beta-delta elimination to generate a single-strand break at the site of the removed base with both 3'- and 5'-phosphates.</text>
</comment>
<evidence type="ECO:0000256" key="9">
    <source>
        <dbReference type="ARBA" id="ARBA00023125"/>
    </source>
</evidence>
<keyword evidence="7 15" id="KW-0378">Hydrolase</keyword>
<evidence type="ECO:0000256" key="7">
    <source>
        <dbReference type="ARBA" id="ARBA00022801"/>
    </source>
</evidence>
<keyword evidence="13 15" id="KW-0326">Glycosidase</keyword>
<dbReference type="RefSeq" id="WP_004870609.1">
    <property type="nucleotide sequence ID" value="NZ_CP005986.1"/>
</dbReference>
<keyword evidence="4 15" id="KW-0479">Metal-binding</keyword>
<feature type="binding site" evidence="15">
    <location>
        <position position="151"/>
    </location>
    <ligand>
        <name>DNA</name>
        <dbReference type="ChEBI" id="CHEBI:16991"/>
    </ligand>
</feature>
<dbReference type="EC" id="4.2.99.18" evidence="15"/>
<evidence type="ECO:0000256" key="11">
    <source>
        <dbReference type="ARBA" id="ARBA00023239"/>
    </source>
</evidence>
<evidence type="ECO:0000256" key="5">
    <source>
        <dbReference type="ARBA" id="ARBA00022763"/>
    </source>
</evidence>
<dbReference type="PROSITE" id="PS51068">
    <property type="entry name" value="FPG_CAT"/>
    <property type="match status" value="1"/>
</dbReference>
<dbReference type="HAMAP" id="MF_00103">
    <property type="entry name" value="Fapy_DNA_glycosyl"/>
    <property type="match status" value="1"/>
</dbReference>
<feature type="binding site" evidence="15">
    <location>
        <position position="91"/>
    </location>
    <ligand>
        <name>DNA</name>
        <dbReference type="ChEBI" id="CHEBI:16991"/>
    </ligand>
</feature>
<evidence type="ECO:0000256" key="14">
    <source>
        <dbReference type="ARBA" id="ARBA00044632"/>
    </source>
</evidence>
<dbReference type="GO" id="GO:0008270">
    <property type="term" value="F:zinc ion binding"/>
    <property type="evidence" value="ECO:0007669"/>
    <property type="project" value="UniProtKB-UniRule"/>
</dbReference>
<comment type="cofactor">
    <cofactor evidence="15">
        <name>Zn(2+)</name>
        <dbReference type="ChEBI" id="CHEBI:29105"/>
    </cofactor>
    <text evidence="15">Binds 1 zinc ion per subunit.</text>
</comment>
<dbReference type="Pfam" id="PF06831">
    <property type="entry name" value="H2TH"/>
    <property type="match status" value="1"/>
</dbReference>
<keyword evidence="10 15" id="KW-0234">DNA repair</keyword>
<dbReference type="FunFam" id="3.20.190.10:FF:000001">
    <property type="entry name" value="Formamidopyrimidine-DNA glycosylase"/>
    <property type="match status" value="1"/>
</dbReference>
<dbReference type="FunFam" id="1.10.8.50:FF:000003">
    <property type="entry name" value="Formamidopyrimidine-DNA glycosylase"/>
    <property type="match status" value="1"/>
</dbReference>
<reference evidence="18 19" key="1">
    <citation type="journal article" date="2009" name="J. Bacteriol.">
        <title>Draft genome sequence of the extremely acidophilic bacterium Acidithiobacillus caldus ATCC 51756 reveals metabolic versatility in the genus Acidithiobacillus.</title>
        <authorList>
            <person name="Valdes J."/>
            <person name="Quatrini R."/>
            <person name="Hallberg K."/>
            <person name="Dopson M."/>
            <person name="Valenzuela P.D."/>
            <person name="Holmes D.S."/>
        </authorList>
    </citation>
    <scope>NUCLEOTIDE SEQUENCE [LARGE SCALE GENOMIC DNA]</scope>
    <source>
        <strain evidence="19">ATCC 51756 / DSM 8584 / KU</strain>
    </source>
</reference>
<evidence type="ECO:0000256" key="4">
    <source>
        <dbReference type="ARBA" id="ARBA00022723"/>
    </source>
</evidence>
<dbReference type="GO" id="GO:0006284">
    <property type="term" value="P:base-excision repair"/>
    <property type="evidence" value="ECO:0007669"/>
    <property type="project" value="InterPro"/>
</dbReference>
<evidence type="ECO:0000256" key="13">
    <source>
        <dbReference type="ARBA" id="ARBA00023295"/>
    </source>
</evidence>
<sequence length="270" mass="30133">MPELPEVEVTRLALAPHLEGQTLTGAVVRQKKLRQWVPPDLDSRLRGRVLNRLDRRGKYLLADFVHGQLLLHLGMSGSLRLLPQDMAATVHDHVDILLGDGRCLRFRDPRRFGLILWNTEGAAHPLLRDLGPEPLAENFSGQVLYRRSRGRQQAVKSFLMDSHTVVGVGNIYATESLFRAGIDPRRAAGRISAARYDDLAMVIRTVLREAIAQGGTTLRDFFQPDGGNGYFRLSLQAYGREGEPCIRCGGTLRGQRLGGRATVFCPYCQH</sequence>
<dbReference type="PANTHER" id="PTHR22993">
    <property type="entry name" value="FORMAMIDOPYRIMIDINE-DNA GLYCOSYLASE"/>
    <property type="match status" value="1"/>
</dbReference>
<dbReference type="InterPro" id="IPR015886">
    <property type="entry name" value="H2TH_FPG"/>
</dbReference>
<dbReference type="GO" id="GO:0003684">
    <property type="term" value="F:damaged DNA binding"/>
    <property type="evidence" value="ECO:0007669"/>
    <property type="project" value="InterPro"/>
</dbReference>
<gene>
    <name evidence="15" type="primary">mutM</name>
    <name evidence="15" type="synonym">fpg</name>
    <name evidence="18" type="ORF">Acaty_c0494</name>
</gene>